<dbReference type="InterPro" id="IPR000718">
    <property type="entry name" value="Peptidase_M13"/>
</dbReference>
<dbReference type="EMBL" id="SRMA01025462">
    <property type="protein sequence ID" value="TRY94303.1"/>
    <property type="molecule type" value="Genomic_DNA"/>
</dbReference>
<proteinExistence type="predicted"/>
<dbReference type="GO" id="GO:0004222">
    <property type="term" value="F:metalloendopeptidase activity"/>
    <property type="evidence" value="ECO:0007669"/>
    <property type="project" value="InterPro"/>
</dbReference>
<keyword evidence="11" id="KW-1185">Reference proteome</keyword>
<keyword evidence="5" id="KW-0862">Zinc</keyword>
<dbReference type="OrthoDB" id="6475849at2759"/>
<dbReference type="Pfam" id="PF01431">
    <property type="entry name" value="Peptidase_M13"/>
    <property type="match status" value="1"/>
</dbReference>
<keyword evidence="7" id="KW-0812">Transmembrane</keyword>
<keyword evidence="4" id="KW-0378">Hydrolase</keyword>
<reference evidence="10 11" key="1">
    <citation type="journal article" date="2019" name="Sci. Data">
        <title>Hybrid genome assembly and annotation of Danionella translucida.</title>
        <authorList>
            <person name="Kadobianskyi M."/>
            <person name="Schulze L."/>
            <person name="Schuelke M."/>
            <person name="Judkewitz B."/>
        </authorList>
    </citation>
    <scope>NUCLEOTIDE SEQUENCE [LARGE SCALE GENOMIC DNA]</scope>
    <source>
        <strain evidence="10 11">Bolton</strain>
    </source>
</reference>
<keyword evidence="3" id="KW-0479">Metal-binding</keyword>
<dbReference type="InterPro" id="IPR008753">
    <property type="entry name" value="Peptidase_M13_N"/>
</dbReference>
<dbReference type="STRING" id="623744.A0A553QWE9"/>
<evidence type="ECO:0000256" key="5">
    <source>
        <dbReference type="ARBA" id="ARBA00022833"/>
    </source>
</evidence>
<evidence type="ECO:0000256" key="3">
    <source>
        <dbReference type="ARBA" id="ARBA00022723"/>
    </source>
</evidence>
<dbReference type="SUPFAM" id="SSF55486">
    <property type="entry name" value="Metalloproteases ('zincins'), catalytic domain"/>
    <property type="match status" value="1"/>
</dbReference>
<accession>A0A553QWE9</accession>
<evidence type="ECO:0000256" key="7">
    <source>
        <dbReference type="SAM" id="Phobius"/>
    </source>
</evidence>
<evidence type="ECO:0000259" key="8">
    <source>
        <dbReference type="Pfam" id="PF01431"/>
    </source>
</evidence>
<dbReference type="Gene3D" id="1.10.1380.10">
    <property type="entry name" value="Neutral endopeptidase , domain2"/>
    <property type="match status" value="1"/>
</dbReference>
<evidence type="ECO:0008006" key="12">
    <source>
        <dbReference type="Google" id="ProtNLM"/>
    </source>
</evidence>
<evidence type="ECO:0000313" key="10">
    <source>
        <dbReference type="EMBL" id="TRY94303.1"/>
    </source>
</evidence>
<dbReference type="InterPro" id="IPR018497">
    <property type="entry name" value="Peptidase_M13_C"/>
</dbReference>
<evidence type="ECO:0000256" key="4">
    <source>
        <dbReference type="ARBA" id="ARBA00022801"/>
    </source>
</evidence>
<evidence type="ECO:0000256" key="6">
    <source>
        <dbReference type="ARBA" id="ARBA00023049"/>
    </source>
</evidence>
<feature type="domain" description="Peptidase M13 N-terminal" evidence="9">
    <location>
        <begin position="161"/>
        <end position="500"/>
    </location>
</feature>
<dbReference type="InterPro" id="IPR042089">
    <property type="entry name" value="Peptidase_M13_dom_2"/>
</dbReference>
<dbReference type="Gene3D" id="3.40.390.10">
    <property type="entry name" value="Collagenase (Catalytic Domain)"/>
    <property type="match status" value="1"/>
</dbReference>
<dbReference type="GO" id="GO:0046872">
    <property type="term" value="F:metal ion binding"/>
    <property type="evidence" value="ECO:0007669"/>
    <property type="project" value="UniProtKB-KW"/>
</dbReference>
<keyword evidence="7" id="KW-0472">Membrane</keyword>
<dbReference type="GO" id="GO:0005886">
    <property type="term" value="C:plasma membrane"/>
    <property type="evidence" value="ECO:0007669"/>
    <property type="project" value="TreeGrafter"/>
</dbReference>
<feature type="transmembrane region" description="Helical" evidence="7">
    <location>
        <begin position="35"/>
        <end position="57"/>
    </location>
</feature>
<dbReference type="PROSITE" id="PS51885">
    <property type="entry name" value="NEPRILYSIN"/>
    <property type="match status" value="1"/>
</dbReference>
<gene>
    <name evidence="10" type="ORF">DNTS_030383</name>
</gene>
<keyword evidence="7" id="KW-1133">Transmembrane helix</keyword>
<name>A0A553QWE9_9TELE</name>
<keyword evidence="2" id="KW-0645">Protease</keyword>
<organism evidence="10 11">
    <name type="scientific">Danionella cerebrum</name>
    <dbReference type="NCBI Taxonomy" id="2873325"/>
    <lineage>
        <taxon>Eukaryota</taxon>
        <taxon>Metazoa</taxon>
        <taxon>Chordata</taxon>
        <taxon>Craniata</taxon>
        <taxon>Vertebrata</taxon>
        <taxon>Euteleostomi</taxon>
        <taxon>Actinopterygii</taxon>
        <taxon>Neopterygii</taxon>
        <taxon>Teleostei</taxon>
        <taxon>Ostariophysi</taxon>
        <taxon>Cypriniformes</taxon>
        <taxon>Danionidae</taxon>
        <taxon>Danioninae</taxon>
        <taxon>Danionella</taxon>
    </lineage>
</organism>
<evidence type="ECO:0000256" key="1">
    <source>
        <dbReference type="ARBA" id="ARBA00001947"/>
    </source>
</evidence>
<evidence type="ECO:0000259" key="9">
    <source>
        <dbReference type="Pfam" id="PF05649"/>
    </source>
</evidence>
<sequence length="741" mass="83611">MEESPFVQQDVVMSADHQLHSDFPAPAGCYKYRRLFLVLLSCSLFATALGLGIYSHLQKTGDPWTSQWKLAAPPCLSPACLRASEHFSVPMDPFSHPCDYFLFACGTSGSNPENDSQRFNGVFSEDDKRRGARTGGLRRVSKETDVQRKRDGLQYRFPDRQTAFLMAIREILEAGEEDCIGAAEQKAKQFFKSCMNTESPERVGAEPFLKLLQQLGGWAVSGVWNQTDFNHTLALLMSQYSTFPFFNVYIDEPHFQFPIDWNNKTHKSKASTKFLRPFFLTCGQYLALLGVSPGETTQHCGLYVSLSTTLAVATSPLHYRLGQKLLYHKITIQELQIVAPAIDWLSSLQATFAPLPISQSDVVLVHNLPYIIQMSQTISQWQVQHEAMGTGPLHTYMMLSLLQTLIPALDSRFFQTTRNYSILTGDTEEEKPRWRRCIQETERGFDDVLSRAIREKHAQEEAEGLIQDVYSSLKKKILDLHWRDEKTASFILKKIQSLNPTLTIKPSHPSDVELNQFYQEVEVSEGDFFSSYLQMLRLEQKSRGRRLSHASLTQGLSITPSILNDNILISAGIFVSPFFHSSYPRALNYGALGSLLAKDLLHLLFPDIYTQASDPASESKCVWDHYLSVTKGLGQVDMPFLPPSNQQEVWVQYSALQVALDAYKRSFTKNRADSSLFGLSYIHLFLSSFTQVTCAADTLRGLMPFQPSFLVTVLCSNLGFCPETFTCSSQSQSFLGESCLR</sequence>
<dbReference type="PANTHER" id="PTHR11733">
    <property type="entry name" value="ZINC METALLOPROTEASE FAMILY M13 NEPRILYSIN-RELATED"/>
    <property type="match status" value="1"/>
</dbReference>
<comment type="cofactor">
    <cofactor evidence="1">
        <name>Zn(2+)</name>
        <dbReference type="ChEBI" id="CHEBI:29105"/>
    </cofactor>
</comment>
<evidence type="ECO:0000313" key="11">
    <source>
        <dbReference type="Proteomes" id="UP000316079"/>
    </source>
</evidence>
<dbReference type="Pfam" id="PF05649">
    <property type="entry name" value="Peptidase_M13_N"/>
    <property type="match status" value="1"/>
</dbReference>
<dbReference type="PANTHER" id="PTHR11733:SF128">
    <property type="entry name" value="KELL BLOOD GROUP GLYCOPROTEIN"/>
    <property type="match status" value="1"/>
</dbReference>
<protein>
    <recommendedName>
        <fullName evidence="12">Peptidase M13 N-terminal domain-containing protein</fullName>
    </recommendedName>
</protein>
<dbReference type="GO" id="GO:0016485">
    <property type="term" value="P:protein processing"/>
    <property type="evidence" value="ECO:0007669"/>
    <property type="project" value="TreeGrafter"/>
</dbReference>
<feature type="domain" description="Peptidase M13 C-terminal" evidence="8">
    <location>
        <begin position="566"/>
        <end position="694"/>
    </location>
</feature>
<comment type="caution">
    <text evidence="10">The sequence shown here is derived from an EMBL/GenBank/DDBJ whole genome shotgun (WGS) entry which is preliminary data.</text>
</comment>
<evidence type="ECO:0000256" key="2">
    <source>
        <dbReference type="ARBA" id="ARBA00022670"/>
    </source>
</evidence>
<dbReference type="Proteomes" id="UP000316079">
    <property type="component" value="Unassembled WGS sequence"/>
</dbReference>
<dbReference type="AlphaFoldDB" id="A0A553QWE9"/>
<keyword evidence="6" id="KW-0482">Metalloprotease</keyword>
<dbReference type="InterPro" id="IPR024079">
    <property type="entry name" value="MetalloPept_cat_dom_sf"/>
</dbReference>